<accession>A0A2P2R1L1</accession>
<reference evidence="1" key="1">
    <citation type="submission" date="2018-02" db="EMBL/GenBank/DDBJ databases">
        <title>Rhizophora mucronata_Transcriptome.</title>
        <authorList>
            <person name="Meera S.P."/>
            <person name="Sreeshan A."/>
            <person name="Augustine A."/>
        </authorList>
    </citation>
    <scope>NUCLEOTIDE SEQUENCE</scope>
    <source>
        <tissue evidence="1">Leaf</tissue>
    </source>
</reference>
<protein>
    <submittedName>
        <fullName evidence="1">Uncharacterized protein</fullName>
    </submittedName>
</protein>
<proteinExistence type="predicted"/>
<sequence>MILSFCVNLSGSVDLWQRLQRRVTRACLKCFLFRPTKEAVCFL</sequence>
<dbReference type="AlphaFoldDB" id="A0A2P2R1L1"/>
<evidence type="ECO:0000313" key="1">
    <source>
        <dbReference type="EMBL" id="MBX73143.1"/>
    </source>
</evidence>
<dbReference type="EMBL" id="GGEC01092659">
    <property type="protein sequence ID" value="MBX73143.1"/>
    <property type="molecule type" value="Transcribed_RNA"/>
</dbReference>
<organism evidence="1">
    <name type="scientific">Rhizophora mucronata</name>
    <name type="common">Asiatic mangrove</name>
    <dbReference type="NCBI Taxonomy" id="61149"/>
    <lineage>
        <taxon>Eukaryota</taxon>
        <taxon>Viridiplantae</taxon>
        <taxon>Streptophyta</taxon>
        <taxon>Embryophyta</taxon>
        <taxon>Tracheophyta</taxon>
        <taxon>Spermatophyta</taxon>
        <taxon>Magnoliopsida</taxon>
        <taxon>eudicotyledons</taxon>
        <taxon>Gunneridae</taxon>
        <taxon>Pentapetalae</taxon>
        <taxon>rosids</taxon>
        <taxon>fabids</taxon>
        <taxon>Malpighiales</taxon>
        <taxon>Rhizophoraceae</taxon>
        <taxon>Rhizophora</taxon>
    </lineage>
</organism>
<name>A0A2P2R1L1_RHIMU</name>